<proteinExistence type="predicted"/>
<dbReference type="PRINTS" id="PR00237">
    <property type="entry name" value="GPCRRHODOPSN"/>
</dbReference>
<evidence type="ECO:0000256" key="6">
    <source>
        <dbReference type="ARBA" id="ARBA00023170"/>
    </source>
</evidence>
<dbReference type="SUPFAM" id="SSF81321">
    <property type="entry name" value="Family A G protein-coupled receptor-like"/>
    <property type="match status" value="1"/>
</dbReference>
<dbReference type="RefSeq" id="XP_055873797.1">
    <property type="nucleotide sequence ID" value="XM_056017822.1"/>
</dbReference>
<dbReference type="InterPro" id="IPR000276">
    <property type="entry name" value="GPCR_Rhodpsn"/>
</dbReference>
<dbReference type="InterPro" id="IPR017452">
    <property type="entry name" value="GPCR_Rhodpsn_7TM"/>
</dbReference>
<feature type="transmembrane region" description="Helical" evidence="8">
    <location>
        <begin position="265"/>
        <end position="287"/>
    </location>
</feature>
<keyword evidence="4" id="KW-0297">G-protein coupled receptor</keyword>
<keyword evidence="6" id="KW-0675">Receptor</keyword>
<evidence type="ECO:0000256" key="5">
    <source>
        <dbReference type="ARBA" id="ARBA00023136"/>
    </source>
</evidence>
<name>A0A9W2ZFL2_BIOGL</name>
<dbReference type="GO" id="GO:0016020">
    <property type="term" value="C:membrane"/>
    <property type="evidence" value="ECO:0007669"/>
    <property type="project" value="UniProtKB-SubCell"/>
</dbReference>
<gene>
    <name evidence="11" type="primary">LOC129924063</name>
</gene>
<feature type="transmembrane region" description="Helical" evidence="8">
    <location>
        <begin position="210"/>
        <end position="231"/>
    </location>
</feature>
<dbReference type="OrthoDB" id="6144990at2759"/>
<dbReference type="Gene3D" id="1.20.1070.10">
    <property type="entry name" value="Rhodopsin 7-helix transmembrane proteins"/>
    <property type="match status" value="1"/>
</dbReference>
<accession>A0A9W2ZFL2</accession>
<dbReference type="AlphaFoldDB" id="A0A9W2ZFL2"/>
<keyword evidence="7" id="KW-0807">Transducer</keyword>
<protein>
    <submittedName>
        <fullName evidence="11">Galanin-like G-protein coupled receptor npr-9</fullName>
    </submittedName>
</protein>
<dbReference type="PANTHER" id="PTHR24243:SF208">
    <property type="entry name" value="PYROKININ-1 RECEPTOR"/>
    <property type="match status" value="1"/>
</dbReference>
<keyword evidence="3 8" id="KW-1133">Transmembrane helix</keyword>
<evidence type="ECO:0000256" key="4">
    <source>
        <dbReference type="ARBA" id="ARBA00023040"/>
    </source>
</evidence>
<feature type="domain" description="G-protein coupled receptors family 1 profile" evidence="9">
    <location>
        <begin position="49"/>
        <end position="326"/>
    </location>
</feature>
<dbReference type="InterPro" id="IPR019427">
    <property type="entry name" value="7TM_GPCR_serpentine_rcpt_Srw"/>
</dbReference>
<keyword evidence="5 8" id="KW-0472">Membrane</keyword>
<evidence type="ECO:0000259" key="9">
    <source>
        <dbReference type="PROSITE" id="PS50262"/>
    </source>
</evidence>
<feature type="transmembrane region" description="Helical" evidence="8">
    <location>
        <begin position="154"/>
        <end position="173"/>
    </location>
</feature>
<comment type="subcellular location">
    <subcellularLocation>
        <location evidence="1">Membrane</location>
        <topology evidence="1">Multi-pass membrane protein</topology>
    </subcellularLocation>
</comment>
<evidence type="ECO:0000256" key="2">
    <source>
        <dbReference type="ARBA" id="ARBA00022692"/>
    </source>
</evidence>
<dbReference type="GeneID" id="129924063"/>
<evidence type="ECO:0000313" key="10">
    <source>
        <dbReference type="Proteomes" id="UP001165740"/>
    </source>
</evidence>
<evidence type="ECO:0000256" key="7">
    <source>
        <dbReference type="ARBA" id="ARBA00023224"/>
    </source>
</evidence>
<reference evidence="11" key="1">
    <citation type="submission" date="2025-08" db="UniProtKB">
        <authorList>
            <consortium name="RefSeq"/>
        </authorList>
    </citation>
    <scope>IDENTIFICATION</scope>
</reference>
<organism evidence="10 11">
    <name type="scientific">Biomphalaria glabrata</name>
    <name type="common">Bloodfluke planorb</name>
    <name type="synonym">Freshwater snail</name>
    <dbReference type="NCBI Taxonomy" id="6526"/>
    <lineage>
        <taxon>Eukaryota</taxon>
        <taxon>Metazoa</taxon>
        <taxon>Spiralia</taxon>
        <taxon>Lophotrochozoa</taxon>
        <taxon>Mollusca</taxon>
        <taxon>Gastropoda</taxon>
        <taxon>Heterobranchia</taxon>
        <taxon>Euthyneura</taxon>
        <taxon>Panpulmonata</taxon>
        <taxon>Hygrophila</taxon>
        <taxon>Lymnaeoidea</taxon>
        <taxon>Planorbidae</taxon>
        <taxon>Biomphalaria</taxon>
    </lineage>
</organism>
<keyword evidence="2 8" id="KW-0812">Transmembrane</keyword>
<feature type="transmembrane region" description="Helical" evidence="8">
    <location>
        <begin position="33"/>
        <end position="58"/>
    </location>
</feature>
<feature type="transmembrane region" description="Helical" evidence="8">
    <location>
        <begin position="70"/>
        <end position="94"/>
    </location>
</feature>
<dbReference type="OMA" id="ADHAMER"/>
<evidence type="ECO:0000256" key="3">
    <source>
        <dbReference type="ARBA" id="ARBA00022989"/>
    </source>
</evidence>
<dbReference type="PROSITE" id="PS50262">
    <property type="entry name" value="G_PROTEIN_RECEP_F1_2"/>
    <property type="match status" value="1"/>
</dbReference>
<evidence type="ECO:0000313" key="11">
    <source>
        <dbReference type="RefSeq" id="XP_055873797.1"/>
    </source>
</evidence>
<sequence>MESELNMNSSTALPTQSEGLAHIDYRFMEITIIINHTISGVISFFGIVGNVINIIIFYRQGFKDTVNISLLGLAVSDLLSLITSLWVAICWNPLMYYADLPFVQEDVEYMTGSLPHLLCTRITAWITAFVALERCLCIVIPLHVRTIITQFRTAVYIVSTFIIVAVAQAGSFYSSSLQWVFNSARNRTVMSRVVREGSQEIESITYSLNLVSPFGSFVIVVLCTAITAIQLRRKSEWRMKTTMAKSKRNENEADVMAKEKKVIKLVVMISVIFIVSFLPANVIHIIYCSISSQLQLVLLYIPYLSISFSFIKVLEAFNASISIVLYYVMSSKFRNNFHEMLGIKSTSINGK</sequence>
<evidence type="ECO:0000256" key="8">
    <source>
        <dbReference type="SAM" id="Phobius"/>
    </source>
</evidence>
<feature type="transmembrane region" description="Helical" evidence="8">
    <location>
        <begin position="122"/>
        <end position="142"/>
    </location>
</feature>
<dbReference type="PANTHER" id="PTHR24243">
    <property type="entry name" value="G-PROTEIN COUPLED RECEPTOR"/>
    <property type="match status" value="1"/>
</dbReference>
<feature type="transmembrane region" description="Helical" evidence="8">
    <location>
        <begin position="299"/>
        <end position="328"/>
    </location>
</feature>
<keyword evidence="10" id="KW-1185">Reference proteome</keyword>
<dbReference type="GO" id="GO:0008528">
    <property type="term" value="F:G protein-coupled peptide receptor activity"/>
    <property type="evidence" value="ECO:0007669"/>
    <property type="project" value="InterPro"/>
</dbReference>
<evidence type="ECO:0000256" key="1">
    <source>
        <dbReference type="ARBA" id="ARBA00004141"/>
    </source>
</evidence>
<dbReference type="Pfam" id="PF10324">
    <property type="entry name" value="7TM_GPCR_Srw"/>
    <property type="match status" value="1"/>
</dbReference>
<dbReference type="Proteomes" id="UP001165740">
    <property type="component" value="Chromosome 18"/>
</dbReference>